<accession>A0A2C6JXP4</accession>
<dbReference type="AlphaFoldDB" id="A0A2C6JXP4"/>
<feature type="region of interest" description="Disordered" evidence="1">
    <location>
        <begin position="146"/>
        <end position="183"/>
    </location>
</feature>
<feature type="compositionally biased region" description="Gly residues" evidence="1">
    <location>
        <begin position="146"/>
        <end position="157"/>
    </location>
</feature>
<feature type="region of interest" description="Disordered" evidence="1">
    <location>
        <begin position="63"/>
        <end position="118"/>
    </location>
</feature>
<dbReference type="VEuPathDB" id="ToxoDB:CSUI_010489"/>
<dbReference type="EMBL" id="MIGC01007570">
    <property type="protein sequence ID" value="PHJ15700.1"/>
    <property type="molecule type" value="Genomic_DNA"/>
</dbReference>
<gene>
    <name evidence="2" type="ORF">CSUI_010489</name>
</gene>
<feature type="compositionally biased region" description="Low complexity" evidence="1">
    <location>
        <begin position="63"/>
        <end position="113"/>
    </location>
</feature>
<keyword evidence="3" id="KW-1185">Reference proteome</keyword>
<dbReference type="RefSeq" id="XP_067917432.1">
    <property type="nucleotide sequence ID" value="XM_068070592.1"/>
</dbReference>
<proteinExistence type="predicted"/>
<dbReference type="GeneID" id="94433803"/>
<sequence length="204" mass="20803">MEERRALNSQLSTLKRASAVLQRDPTIAALNLDSVDETFDRDLRELQKDASSRPLPNLQAFSPAQQQQQMIMMNSSSHSSSSSSMTPSHTNALMTHGSSSSSSSSANNTTSSAAGGGVQSMMLGGAQAQLRGGSSGLLNGSAGGDGAGGVMTGGGGFASEKSGRDRGQAGGSMADGQKGSASTAAKHIFEKVKFQAANNPLFSD</sequence>
<dbReference type="Proteomes" id="UP000221165">
    <property type="component" value="Unassembled WGS sequence"/>
</dbReference>
<organism evidence="2 3">
    <name type="scientific">Cystoisospora suis</name>
    <dbReference type="NCBI Taxonomy" id="483139"/>
    <lineage>
        <taxon>Eukaryota</taxon>
        <taxon>Sar</taxon>
        <taxon>Alveolata</taxon>
        <taxon>Apicomplexa</taxon>
        <taxon>Conoidasida</taxon>
        <taxon>Coccidia</taxon>
        <taxon>Eucoccidiorida</taxon>
        <taxon>Eimeriorina</taxon>
        <taxon>Sarcocystidae</taxon>
        <taxon>Cystoisospora</taxon>
    </lineage>
</organism>
<evidence type="ECO:0000313" key="2">
    <source>
        <dbReference type="EMBL" id="PHJ15700.1"/>
    </source>
</evidence>
<name>A0A2C6JXP4_9APIC</name>
<protein>
    <submittedName>
        <fullName evidence="2">Dynamin-related protein drpb</fullName>
    </submittedName>
</protein>
<reference evidence="2 3" key="1">
    <citation type="journal article" date="2017" name="Int. J. Parasitol.">
        <title>The genome of the protozoan parasite Cystoisospora suis and a reverse vaccinology approach to identify vaccine candidates.</title>
        <authorList>
            <person name="Palmieri N."/>
            <person name="Shrestha A."/>
            <person name="Ruttkowski B."/>
            <person name="Beck T."/>
            <person name="Vogl C."/>
            <person name="Tomley F."/>
            <person name="Blake D.P."/>
            <person name="Joachim A."/>
        </authorList>
    </citation>
    <scope>NUCLEOTIDE SEQUENCE [LARGE SCALE GENOMIC DNA]</scope>
    <source>
        <strain evidence="2 3">Wien I</strain>
    </source>
</reference>
<evidence type="ECO:0000313" key="3">
    <source>
        <dbReference type="Proteomes" id="UP000221165"/>
    </source>
</evidence>
<evidence type="ECO:0000256" key="1">
    <source>
        <dbReference type="SAM" id="MobiDB-lite"/>
    </source>
</evidence>
<comment type="caution">
    <text evidence="2">The sequence shown here is derived from an EMBL/GenBank/DDBJ whole genome shotgun (WGS) entry which is preliminary data.</text>
</comment>